<dbReference type="AlphaFoldDB" id="A0A5C3Q752"/>
<accession>A0A5C3Q752</accession>
<evidence type="ECO:0000313" key="3">
    <source>
        <dbReference type="Proteomes" id="UP000305067"/>
    </source>
</evidence>
<keyword evidence="3" id="KW-1185">Reference proteome</keyword>
<dbReference type="EMBL" id="ML178868">
    <property type="protein sequence ID" value="TFK96018.1"/>
    <property type="molecule type" value="Genomic_DNA"/>
</dbReference>
<sequence>MYNKAYDCTLVVRWRTRARRSSAQTKSPSVSPLMLALVLARGVGRLLFRKPVEPVVLEPTATSPPADAIPPSRVASERAGGGVSALKPRSETSASFPAEDSSVSSGVASFASPLRSGFVATSIDSEL</sequence>
<gene>
    <name evidence="2" type="ORF">BDV98DRAFT_576811</name>
</gene>
<name>A0A5C3Q752_9AGAR</name>
<organism evidence="2 3">
    <name type="scientific">Pterulicium gracile</name>
    <dbReference type="NCBI Taxonomy" id="1884261"/>
    <lineage>
        <taxon>Eukaryota</taxon>
        <taxon>Fungi</taxon>
        <taxon>Dikarya</taxon>
        <taxon>Basidiomycota</taxon>
        <taxon>Agaricomycotina</taxon>
        <taxon>Agaricomycetes</taxon>
        <taxon>Agaricomycetidae</taxon>
        <taxon>Agaricales</taxon>
        <taxon>Pleurotineae</taxon>
        <taxon>Pterulaceae</taxon>
        <taxon>Pterulicium</taxon>
    </lineage>
</organism>
<dbReference type="Proteomes" id="UP000305067">
    <property type="component" value="Unassembled WGS sequence"/>
</dbReference>
<proteinExistence type="predicted"/>
<reference evidence="2 3" key="1">
    <citation type="journal article" date="2019" name="Nat. Ecol. Evol.">
        <title>Megaphylogeny resolves global patterns of mushroom evolution.</title>
        <authorList>
            <person name="Varga T."/>
            <person name="Krizsan K."/>
            <person name="Foldi C."/>
            <person name="Dima B."/>
            <person name="Sanchez-Garcia M."/>
            <person name="Sanchez-Ramirez S."/>
            <person name="Szollosi G.J."/>
            <person name="Szarkandi J.G."/>
            <person name="Papp V."/>
            <person name="Albert L."/>
            <person name="Andreopoulos W."/>
            <person name="Angelini C."/>
            <person name="Antonin V."/>
            <person name="Barry K.W."/>
            <person name="Bougher N.L."/>
            <person name="Buchanan P."/>
            <person name="Buyck B."/>
            <person name="Bense V."/>
            <person name="Catcheside P."/>
            <person name="Chovatia M."/>
            <person name="Cooper J."/>
            <person name="Damon W."/>
            <person name="Desjardin D."/>
            <person name="Finy P."/>
            <person name="Geml J."/>
            <person name="Haridas S."/>
            <person name="Hughes K."/>
            <person name="Justo A."/>
            <person name="Karasinski D."/>
            <person name="Kautmanova I."/>
            <person name="Kiss B."/>
            <person name="Kocsube S."/>
            <person name="Kotiranta H."/>
            <person name="LaButti K.M."/>
            <person name="Lechner B.E."/>
            <person name="Liimatainen K."/>
            <person name="Lipzen A."/>
            <person name="Lukacs Z."/>
            <person name="Mihaltcheva S."/>
            <person name="Morgado L.N."/>
            <person name="Niskanen T."/>
            <person name="Noordeloos M.E."/>
            <person name="Ohm R.A."/>
            <person name="Ortiz-Santana B."/>
            <person name="Ovrebo C."/>
            <person name="Racz N."/>
            <person name="Riley R."/>
            <person name="Savchenko A."/>
            <person name="Shiryaev A."/>
            <person name="Soop K."/>
            <person name="Spirin V."/>
            <person name="Szebenyi C."/>
            <person name="Tomsovsky M."/>
            <person name="Tulloss R.E."/>
            <person name="Uehling J."/>
            <person name="Grigoriev I.V."/>
            <person name="Vagvolgyi C."/>
            <person name="Papp T."/>
            <person name="Martin F.M."/>
            <person name="Miettinen O."/>
            <person name="Hibbett D.S."/>
            <person name="Nagy L.G."/>
        </authorList>
    </citation>
    <scope>NUCLEOTIDE SEQUENCE [LARGE SCALE GENOMIC DNA]</scope>
    <source>
        <strain evidence="2 3">CBS 309.79</strain>
    </source>
</reference>
<protein>
    <submittedName>
        <fullName evidence="2">Uncharacterized protein</fullName>
    </submittedName>
</protein>
<feature type="region of interest" description="Disordered" evidence="1">
    <location>
        <begin position="58"/>
        <end position="109"/>
    </location>
</feature>
<evidence type="ECO:0000313" key="2">
    <source>
        <dbReference type="EMBL" id="TFK96018.1"/>
    </source>
</evidence>
<evidence type="ECO:0000256" key="1">
    <source>
        <dbReference type="SAM" id="MobiDB-lite"/>
    </source>
</evidence>